<accession>A0A7T4QZ45</accession>
<evidence type="ECO:0000313" key="2">
    <source>
        <dbReference type="EMBL" id="QQD17426.1"/>
    </source>
</evidence>
<evidence type="ECO:0000256" key="1">
    <source>
        <dbReference type="ARBA" id="ARBA00022729"/>
    </source>
</evidence>
<dbReference type="EMBL" id="CP066167">
    <property type="protein sequence ID" value="QQD17426.1"/>
    <property type="molecule type" value="Genomic_DNA"/>
</dbReference>
<name>A0A7T4QZ45_9GAMM</name>
<dbReference type="Proteomes" id="UP000596063">
    <property type="component" value="Chromosome"/>
</dbReference>
<sequence>MHIRKYDMNFSRRQLLKGMAAGAAAGVLMPLEKVMAKDLNLLKAYPDELYSVEDQTKGQISVGDYLTADNVEHAKHLLDPSIYDQILNEGRRIKIRAPTTDLRQLFNNSYYEAMKRNLAEGRSGKFDSNGNVVDDAGKAWGGGLPFTSPKNGKEIWANMAMSWGRADANTYAIRQWDYGADGGLEYEYDFQWVELQMQARTDRKVFRGYDNEIRRQCVYFSNSQDVRGTSFLSNWAYDQNKIPDLYGYLPEFRRVRQFPANQRFEPLIPGATWFLTDPWAAGDPYLTWGNHKITDRKPMLLACNGNFGSTDDNWEPVTQANNPKFWETEYEMCPDVIVTECEPVGYPRSPVSKKQVFADARNSVPCGCMRYDRQGKLWANFEMAFGQFVGGGADGNRVVLSADGKTPAWSWTYVMIYDHQNKRMSKTHHAKKGVGTESLFQIDEDWLFETYCTQQALQSLGRA</sequence>
<dbReference type="PROSITE" id="PS51318">
    <property type="entry name" value="TAT"/>
    <property type="match status" value="1"/>
</dbReference>
<keyword evidence="3" id="KW-1185">Reference proteome</keyword>
<dbReference type="Pfam" id="PF07044">
    <property type="entry name" value="DUF1329"/>
    <property type="match status" value="1"/>
</dbReference>
<dbReference type="Pfam" id="PF10518">
    <property type="entry name" value="TAT_signal"/>
    <property type="match status" value="1"/>
</dbReference>
<gene>
    <name evidence="2" type="ORF">I6N98_13775</name>
</gene>
<reference evidence="2 3" key="1">
    <citation type="submission" date="2020-12" db="EMBL/GenBank/DDBJ databases">
        <authorList>
            <person name="Shan Y."/>
        </authorList>
    </citation>
    <scope>NUCLEOTIDE SEQUENCE [LARGE SCALE GENOMIC DNA]</scope>
    <source>
        <strain evidence="3">csc3.9</strain>
    </source>
</reference>
<dbReference type="KEGG" id="snan:I6N98_13775"/>
<dbReference type="Gene3D" id="2.50.20.10">
    <property type="entry name" value="Lipoprotein localisation LolA/LolB/LppX"/>
    <property type="match status" value="1"/>
</dbReference>
<dbReference type="InterPro" id="IPR006311">
    <property type="entry name" value="TAT_signal"/>
</dbReference>
<keyword evidence="1" id="KW-0732">Signal</keyword>
<organism evidence="2 3">
    <name type="scientific">Spongiibacter nanhainus</name>
    <dbReference type="NCBI Taxonomy" id="2794344"/>
    <lineage>
        <taxon>Bacteria</taxon>
        <taxon>Pseudomonadati</taxon>
        <taxon>Pseudomonadota</taxon>
        <taxon>Gammaproteobacteria</taxon>
        <taxon>Cellvibrionales</taxon>
        <taxon>Spongiibacteraceae</taxon>
        <taxon>Spongiibacter</taxon>
    </lineage>
</organism>
<protein>
    <submittedName>
        <fullName evidence="2">DUF1329 domain-containing protein</fullName>
    </submittedName>
</protein>
<proteinExistence type="predicted"/>
<dbReference type="InterPro" id="IPR010752">
    <property type="entry name" value="DUF1329"/>
</dbReference>
<evidence type="ECO:0000313" key="3">
    <source>
        <dbReference type="Proteomes" id="UP000596063"/>
    </source>
</evidence>
<dbReference type="AlphaFoldDB" id="A0A7T4QZ45"/>
<dbReference type="RefSeq" id="WP_198568927.1">
    <property type="nucleotide sequence ID" value="NZ_CP066167.1"/>
</dbReference>
<dbReference type="InterPro" id="IPR019546">
    <property type="entry name" value="TAT_signal_bac_arc"/>
</dbReference>